<feature type="compositionally biased region" description="Basic and acidic residues" evidence="1">
    <location>
        <begin position="84"/>
        <end position="93"/>
    </location>
</feature>
<evidence type="ECO:0000313" key="3">
    <source>
        <dbReference type="Proteomes" id="UP000225706"/>
    </source>
</evidence>
<protein>
    <submittedName>
        <fullName evidence="2">Uncharacterized protein</fullName>
    </submittedName>
</protein>
<gene>
    <name evidence="2" type="ORF">AWC38_SpisGene16915</name>
</gene>
<proteinExistence type="predicted"/>
<accession>A0A2B4RPG8</accession>
<dbReference type="Proteomes" id="UP000225706">
    <property type="component" value="Unassembled WGS sequence"/>
</dbReference>
<keyword evidence="3" id="KW-1185">Reference proteome</keyword>
<name>A0A2B4RPG8_STYPI</name>
<dbReference type="EMBL" id="LSMT01000397">
    <property type="protein sequence ID" value="PFX18689.1"/>
    <property type="molecule type" value="Genomic_DNA"/>
</dbReference>
<feature type="region of interest" description="Disordered" evidence="1">
    <location>
        <begin position="84"/>
        <end position="121"/>
    </location>
</feature>
<comment type="caution">
    <text evidence="2">The sequence shown here is derived from an EMBL/GenBank/DDBJ whole genome shotgun (WGS) entry which is preliminary data.</text>
</comment>
<evidence type="ECO:0000256" key="1">
    <source>
        <dbReference type="SAM" id="MobiDB-lite"/>
    </source>
</evidence>
<evidence type="ECO:0000313" key="2">
    <source>
        <dbReference type="EMBL" id="PFX18689.1"/>
    </source>
</evidence>
<sequence>MSTNHLKREIFIWKKDDLKLLREVIHEEPYKLPVEDEPYKFSCPKRGAAWTNIADNLVQRGLVKATQRSVRGRVNSLMEEYHAREKEEKKASGVERVGVAGEGDNNSDNGVSPIKKKSSHTNLVSMMEASTAMKKNEREEHRQVRNRKLELRAAEMQQQRQFQTMLLHQQQHYEQQQEALNMAMLNTMNELLKRIKNP</sequence>
<dbReference type="AlphaFoldDB" id="A0A2B4RPG8"/>
<organism evidence="2 3">
    <name type="scientific">Stylophora pistillata</name>
    <name type="common">Smooth cauliflower coral</name>
    <dbReference type="NCBI Taxonomy" id="50429"/>
    <lineage>
        <taxon>Eukaryota</taxon>
        <taxon>Metazoa</taxon>
        <taxon>Cnidaria</taxon>
        <taxon>Anthozoa</taxon>
        <taxon>Hexacorallia</taxon>
        <taxon>Scleractinia</taxon>
        <taxon>Astrocoeniina</taxon>
        <taxon>Pocilloporidae</taxon>
        <taxon>Stylophora</taxon>
    </lineage>
</organism>
<reference evidence="3" key="1">
    <citation type="journal article" date="2017" name="bioRxiv">
        <title>Comparative analysis of the genomes of Stylophora pistillata and Acropora digitifera provides evidence for extensive differences between species of corals.</title>
        <authorList>
            <person name="Voolstra C.R."/>
            <person name="Li Y."/>
            <person name="Liew Y.J."/>
            <person name="Baumgarten S."/>
            <person name="Zoccola D."/>
            <person name="Flot J.-F."/>
            <person name="Tambutte S."/>
            <person name="Allemand D."/>
            <person name="Aranda M."/>
        </authorList>
    </citation>
    <scope>NUCLEOTIDE SEQUENCE [LARGE SCALE GENOMIC DNA]</scope>
</reference>